<keyword evidence="2" id="KW-0472">Membrane</keyword>
<keyword evidence="2" id="KW-1133">Transmembrane helix</keyword>
<name>A0A3E2GR72_SCYLI</name>
<dbReference type="EMBL" id="NCSJ02000716">
    <property type="protein sequence ID" value="RFU23612.1"/>
    <property type="molecule type" value="Genomic_DNA"/>
</dbReference>
<sequence>MLVAKSPPARSTRDTERQGVKRETGRERETDTPESTDGHGAAWHVLALRTFGSRTDALILSKSSSRPSPSPLEPEVTVTTGHAVFLAFLLLSPVSAAAAALCFSFPLSTRPTP</sequence>
<feature type="compositionally biased region" description="Basic and acidic residues" evidence="1">
    <location>
        <begin position="11"/>
        <end position="31"/>
    </location>
</feature>
<accession>A0A3E2GR72</accession>
<evidence type="ECO:0000313" key="4">
    <source>
        <dbReference type="Proteomes" id="UP000258309"/>
    </source>
</evidence>
<keyword evidence="4" id="KW-1185">Reference proteome</keyword>
<gene>
    <name evidence="3" type="ORF">B7463_g12726</name>
</gene>
<evidence type="ECO:0000256" key="1">
    <source>
        <dbReference type="SAM" id="MobiDB-lite"/>
    </source>
</evidence>
<feature type="non-terminal residue" evidence="3">
    <location>
        <position position="1"/>
    </location>
</feature>
<evidence type="ECO:0000256" key="2">
    <source>
        <dbReference type="SAM" id="Phobius"/>
    </source>
</evidence>
<protein>
    <submittedName>
        <fullName evidence="3">Uncharacterized protein</fullName>
    </submittedName>
</protein>
<proteinExistence type="predicted"/>
<feature type="transmembrane region" description="Helical" evidence="2">
    <location>
        <begin position="83"/>
        <end position="107"/>
    </location>
</feature>
<feature type="non-terminal residue" evidence="3">
    <location>
        <position position="113"/>
    </location>
</feature>
<keyword evidence="2" id="KW-0812">Transmembrane</keyword>
<dbReference type="AlphaFoldDB" id="A0A3E2GR72"/>
<organism evidence="3 4">
    <name type="scientific">Scytalidium lignicola</name>
    <name type="common">Hyphomycete</name>
    <dbReference type="NCBI Taxonomy" id="5539"/>
    <lineage>
        <taxon>Eukaryota</taxon>
        <taxon>Fungi</taxon>
        <taxon>Dikarya</taxon>
        <taxon>Ascomycota</taxon>
        <taxon>Pezizomycotina</taxon>
        <taxon>Leotiomycetes</taxon>
        <taxon>Leotiomycetes incertae sedis</taxon>
        <taxon>Scytalidium</taxon>
    </lineage>
</organism>
<feature type="region of interest" description="Disordered" evidence="1">
    <location>
        <begin position="1"/>
        <end position="41"/>
    </location>
</feature>
<reference evidence="3 4" key="1">
    <citation type="submission" date="2018-05" db="EMBL/GenBank/DDBJ databases">
        <title>Draft genome sequence of Scytalidium lignicola DSM 105466, a ubiquitous saprotrophic fungus.</title>
        <authorList>
            <person name="Buettner E."/>
            <person name="Gebauer A.M."/>
            <person name="Hofrichter M."/>
            <person name="Liers C."/>
            <person name="Kellner H."/>
        </authorList>
    </citation>
    <scope>NUCLEOTIDE SEQUENCE [LARGE SCALE GENOMIC DNA]</scope>
    <source>
        <strain evidence="3 4">DSM 105466</strain>
    </source>
</reference>
<comment type="caution">
    <text evidence="3">The sequence shown here is derived from an EMBL/GenBank/DDBJ whole genome shotgun (WGS) entry which is preliminary data.</text>
</comment>
<evidence type="ECO:0000313" key="3">
    <source>
        <dbReference type="EMBL" id="RFU23612.1"/>
    </source>
</evidence>
<dbReference type="Proteomes" id="UP000258309">
    <property type="component" value="Unassembled WGS sequence"/>
</dbReference>